<evidence type="ECO:0000256" key="2">
    <source>
        <dbReference type="ARBA" id="ARBA00023295"/>
    </source>
</evidence>
<evidence type="ECO:0000313" key="6">
    <source>
        <dbReference type="EMBL" id="TDB85100.1"/>
    </source>
</evidence>
<dbReference type="Proteomes" id="UP000295626">
    <property type="component" value="Unassembled WGS sequence"/>
</dbReference>
<dbReference type="InterPro" id="IPR018366">
    <property type="entry name" value="CBM2_CS"/>
</dbReference>
<organism evidence="6 7">
    <name type="scientific">Micromonospora fluostatini</name>
    <dbReference type="NCBI Taxonomy" id="1629071"/>
    <lineage>
        <taxon>Bacteria</taxon>
        <taxon>Bacillati</taxon>
        <taxon>Actinomycetota</taxon>
        <taxon>Actinomycetes</taxon>
        <taxon>Micromonosporales</taxon>
        <taxon>Micromonosporaceae</taxon>
        <taxon>Micromonospora</taxon>
    </lineage>
</organism>
<keyword evidence="2" id="KW-0326">Glycosidase</keyword>
<comment type="caution">
    <text evidence="6">The sequence shown here is derived from an EMBL/GenBank/DDBJ whole genome shotgun (WGS) entry which is preliminary data.</text>
</comment>
<dbReference type="Gene3D" id="2.60.40.290">
    <property type="match status" value="1"/>
</dbReference>
<dbReference type="Gene3D" id="3.40.630.30">
    <property type="match status" value="1"/>
</dbReference>
<keyword evidence="3" id="KW-0119">Carbohydrate metabolism</keyword>
<evidence type="ECO:0000256" key="1">
    <source>
        <dbReference type="ARBA" id="ARBA00022801"/>
    </source>
</evidence>
<reference evidence="6 7" key="1">
    <citation type="submission" date="2019-02" db="EMBL/GenBank/DDBJ databases">
        <title>Draft genome sequences of novel Actinobacteria.</title>
        <authorList>
            <person name="Sahin N."/>
            <person name="Ay H."/>
            <person name="Saygin H."/>
        </authorList>
    </citation>
    <scope>NUCLEOTIDE SEQUENCE [LARGE SCALE GENOMIC DNA]</scope>
    <source>
        <strain evidence="6 7">JCM 30529</strain>
    </source>
</reference>
<keyword evidence="7" id="KW-1185">Reference proteome</keyword>
<feature type="non-terminal residue" evidence="6">
    <location>
        <position position="434"/>
    </location>
</feature>
<feature type="region of interest" description="Disordered" evidence="4">
    <location>
        <begin position="35"/>
        <end position="54"/>
    </location>
</feature>
<keyword evidence="3" id="KW-0624">Polysaccharide degradation</keyword>
<dbReference type="EMBL" id="SMKE01000794">
    <property type="protein sequence ID" value="TDB85100.1"/>
    <property type="molecule type" value="Genomic_DNA"/>
</dbReference>
<keyword evidence="1" id="KW-0378">Hydrolase</keyword>
<evidence type="ECO:0000256" key="3">
    <source>
        <dbReference type="ARBA" id="ARBA00023326"/>
    </source>
</evidence>
<dbReference type="InterPro" id="IPR012291">
    <property type="entry name" value="CBM2_carb-bd_dom_sf"/>
</dbReference>
<gene>
    <name evidence="6" type="ORF">E1091_17070</name>
</gene>
<protein>
    <recommendedName>
        <fullName evidence="5">CBM2 domain-containing protein</fullName>
    </recommendedName>
</protein>
<dbReference type="PROSITE" id="PS51173">
    <property type="entry name" value="CBM2"/>
    <property type="match status" value="1"/>
</dbReference>
<sequence length="434" mass="47250">MRWPQAIAQIWPLVSDVAGPCYGARAVAWWSGSTHPAGSKPAPSMHPTLRRRAPSPTCTVTYQKQSEWPGGFVTDITIKNTATTAVNGWALDFTFPGDQRITTLWSATHAQSGSAVTIRNARWNGTIAAGASVSIGFQGTWSGSNTAPRASPSTAPPACEQGPLVIAFSHRRISMGPFGRAEGSQLPPGVRTMALRPLGDADILAGMEIVTRTDRPELHEAAAVVFHERWPEFIFHDDVPKRYMGRVKEHFARYDVMVLDEGSVVAGGWGVPMAWDGAVDDLPAGYDDALVRAVDGREAGVEPTTLSIMAVAVSSSHDKRGMAGVVLEELARRAHGDGLAHVVAPLRPTWKHRYPMVPMAEYAGWTRGDGLSIDPWIRTHQRMGARVLRPAPRSMVIEGTVAEWESWADMLFPVTREYVVPGALNLVLIDRERD</sequence>
<dbReference type="InterPro" id="IPR008965">
    <property type="entry name" value="CBM2/CBM3_carb-bd_dom_sf"/>
</dbReference>
<proteinExistence type="predicted"/>
<accession>A0ABY2DD50</accession>
<dbReference type="SUPFAM" id="SSF55729">
    <property type="entry name" value="Acyl-CoA N-acyltransferases (Nat)"/>
    <property type="match status" value="1"/>
</dbReference>
<dbReference type="SUPFAM" id="SSF49384">
    <property type="entry name" value="Carbohydrate-binding domain"/>
    <property type="match status" value="1"/>
</dbReference>
<feature type="domain" description="CBM2" evidence="5">
    <location>
        <begin position="51"/>
        <end position="162"/>
    </location>
</feature>
<dbReference type="InterPro" id="IPR001919">
    <property type="entry name" value="CBD2"/>
</dbReference>
<dbReference type="InterPro" id="IPR016181">
    <property type="entry name" value="Acyl_CoA_acyltransferase"/>
</dbReference>
<evidence type="ECO:0000259" key="5">
    <source>
        <dbReference type="PROSITE" id="PS51173"/>
    </source>
</evidence>
<dbReference type="SMART" id="SM00637">
    <property type="entry name" value="CBD_II"/>
    <property type="match status" value="1"/>
</dbReference>
<name>A0ABY2DD50_9ACTN</name>
<dbReference type="Pfam" id="PF00553">
    <property type="entry name" value="CBM_2"/>
    <property type="match status" value="1"/>
</dbReference>
<evidence type="ECO:0000313" key="7">
    <source>
        <dbReference type="Proteomes" id="UP000295626"/>
    </source>
</evidence>
<dbReference type="PROSITE" id="PS00561">
    <property type="entry name" value="CBM2_A"/>
    <property type="match status" value="1"/>
</dbReference>
<evidence type="ECO:0000256" key="4">
    <source>
        <dbReference type="SAM" id="MobiDB-lite"/>
    </source>
</evidence>